<dbReference type="UniPathway" id="UPA00359">
    <property type="reaction ID" value="UER00482"/>
</dbReference>
<evidence type="ECO:0000256" key="12">
    <source>
        <dbReference type="ARBA" id="ARBA00029757"/>
    </source>
</evidence>
<evidence type="ECO:0000256" key="5">
    <source>
        <dbReference type="ARBA" id="ARBA00022516"/>
    </source>
</evidence>
<keyword evidence="9 13" id="KW-0418">Kinase</keyword>
<sequence>MPDPDWSHWQARLAPLLRPAGRLYAQAMRCREHAYAAGWLTSWRPPVPCVSVGNIGWGGSGKTPLCQYLLRRAAEHGQRAALLTRGYRAHPPHLPYLVRADSPPDEAGDEPLLLAQSCPEAHVWVDPLRPRAGARAWRTSQPDLYLLDDGFQHLAVKRDIDLVLLRPEDLDSQWDTVLPGGSWREGRRGLRRADGFCIQAPPAQWPRLRAKFIDRLGALQKPLFSFSLTVQGIRHCETGLLRAAPGTPYLLISGVAGPQRVLRTATDTFGPPVRHLCYPDHHQFTAADWETIQRTARDHACPTVLCTPKDAVKLRSLADDSLFAFDLDLAFGPQWLAAAPFSKWLEHRLVQKV</sequence>
<evidence type="ECO:0000256" key="2">
    <source>
        <dbReference type="ARBA" id="ARBA00004870"/>
    </source>
</evidence>
<dbReference type="OrthoDB" id="9766423at2"/>
<proteinExistence type="inferred from homology"/>
<dbReference type="HAMAP" id="MF_00409">
    <property type="entry name" value="LpxK"/>
    <property type="match status" value="1"/>
</dbReference>
<dbReference type="Proteomes" id="UP000001052">
    <property type="component" value="Chromosome"/>
</dbReference>
<dbReference type="AlphaFoldDB" id="C8X4E5"/>
<dbReference type="Pfam" id="PF02606">
    <property type="entry name" value="LpxK"/>
    <property type="match status" value="1"/>
</dbReference>
<keyword evidence="11 13" id="KW-0443">Lipid metabolism</keyword>
<dbReference type="GO" id="GO:0005524">
    <property type="term" value="F:ATP binding"/>
    <property type="evidence" value="ECO:0007669"/>
    <property type="project" value="UniProtKB-UniRule"/>
</dbReference>
<dbReference type="RefSeq" id="WP_015752560.1">
    <property type="nucleotide sequence ID" value="NC_013223.1"/>
</dbReference>
<dbReference type="GO" id="GO:0009245">
    <property type="term" value="P:lipid A biosynthetic process"/>
    <property type="evidence" value="ECO:0007669"/>
    <property type="project" value="UniProtKB-UniRule"/>
</dbReference>
<dbReference type="eggNOG" id="COG1663">
    <property type="taxonomic scope" value="Bacteria"/>
</dbReference>
<dbReference type="KEGG" id="drt:Dret_2135"/>
<comment type="function">
    <text evidence="1 13">Transfers the gamma-phosphate of ATP to the 4'-position of a tetraacyldisaccharide 1-phosphate intermediate (termed DS-1-P) to form tetraacyldisaccharide 1,4'-bis-phosphate (lipid IVA).</text>
</comment>
<evidence type="ECO:0000256" key="4">
    <source>
        <dbReference type="ARBA" id="ARBA00016436"/>
    </source>
</evidence>
<evidence type="ECO:0000256" key="11">
    <source>
        <dbReference type="ARBA" id="ARBA00023098"/>
    </source>
</evidence>
<evidence type="ECO:0000256" key="7">
    <source>
        <dbReference type="ARBA" id="ARBA00022679"/>
    </source>
</evidence>
<dbReference type="InterPro" id="IPR003758">
    <property type="entry name" value="LpxK"/>
</dbReference>
<keyword evidence="7 13" id="KW-0808">Transferase</keyword>
<evidence type="ECO:0000256" key="9">
    <source>
        <dbReference type="ARBA" id="ARBA00022777"/>
    </source>
</evidence>
<protein>
    <recommendedName>
        <fullName evidence="4 13">Tetraacyldisaccharide 4'-kinase</fullName>
        <ecNumber evidence="3 13">2.7.1.130</ecNumber>
    </recommendedName>
    <alternativeName>
        <fullName evidence="12 13">Lipid A 4'-kinase</fullName>
    </alternativeName>
</protein>
<evidence type="ECO:0000256" key="1">
    <source>
        <dbReference type="ARBA" id="ARBA00002274"/>
    </source>
</evidence>
<dbReference type="GO" id="GO:0009029">
    <property type="term" value="F:lipid-A 4'-kinase activity"/>
    <property type="evidence" value="ECO:0007669"/>
    <property type="project" value="UniProtKB-UniRule"/>
</dbReference>
<dbReference type="SUPFAM" id="SSF52540">
    <property type="entry name" value="P-loop containing nucleoside triphosphate hydrolases"/>
    <property type="match status" value="1"/>
</dbReference>
<dbReference type="EMBL" id="CP001734">
    <property type="protein sequence ID" value="ACV69419.1"/>
    <property type="molecule type" value="Genomic_DNA"/>
</dbReference>
<dbReference type="PANTHER" id="PTHR42724:SF1">
    <property type="entry name" value="TETRAACYLDISACCHARIDE 4'-KINASE, MITOCHONDRIAL-RELATED"/>
    <property type="match status" value="1"/>
</dbReference>
<evidence type="ECO:0000256" key="8">
    <source>
        <dbReference type="ARBA" id="ARBA00022741"/>
    </source>
</evidence>
<accession>C8X4E5</accession>
<reference evidence="14 15" key="2">
    <citation type="journal article" date="2010" name="Stand. Genomic Sci.">
        <title>Complete genome sequence of Desulfohalobium retbaense type strain (HR(100)).</title>
        <authorList>
            <person name="Spring S."/>
            <person name="Nolan M."/>
            <person name="Lapidus A."/>
            <person name="Glavina Del Rio T."/>
            <person name="Copeland A."/>
            <person name="Tice H."/>
            <person name="Cheng J.F."/>
            <person name="Lucas S."/>
            <person name="Land M."/>
            <person name="Chen F."/>
            <person name="Bruce D."/>
            <person name="Goodwin L."/>
            <person name="Pitluck S."/>
            <person name="Ivanova N."/>
            <person name="Mavromatis K."/>
            <person name="Mikhailova N."/>
            <person name="Pati A."/>
            <person name="Chen A."/>
            <person name="Palaniappan K."/>
            <person name="Hauser L."/>
            <person name="Chang Y.J."/>
            <person name="Jeffries C.D."/>
            <person name="Munk C."/>
            <person name="Kiss H."/>
            <person name="Chain P."/>
            <person name="Han C."/>
            <person name="Brettin T."/>
            <person name="Detter J.C."/>
            <person name="Schuler E."/>
            <person name="Goker M."/>
            <person name="Rohde M."/>
            <person name="Bristow J."/>
            <person name="Eisen J.A."/>
            <person name="Markowitz V."/>
            <person name="Hugenholtz P."/>
            <person name="Kyrpides N.C."/>
            <person name="Klenk H.P."/>
        </authorList>
    </citation>
    <scope>NUCLEOTIDE SEQUENCE [LARGE SCALE GENOMIC DNA]</scope>
    <source>
        <strain evidence="14 15">DSM 5692</strain>
    </source>
</reference>
<dbReference type="STRING" id="485915.Dret_2135"/>
<dbReference type="HOGENOM" id="CLU_038816_6_1_7"/>
<dbReference type="GO" id="GO:0005886">
    <property type="term" value="C:plasma membrane"/>
    <property type="evidence" value="ECO:0007669"/>
    <property type="project" value="TreeGrafter"/>
</dbReference>
<feature type="binding site" evidence="13">
    <location>
        <begin position="56"/>
        <end position="63"/>
    </location>
    <ligand>
        <name>ATP</name>
        <dbReference type="ChEBI" id="CHEBI:30616"/>
    </ligand>
</feature>
<evidence type="ECO:0000313" key="15">
    <source>
        <dbReference type="Proteomes" id="UP000001052"/>
    </source>
</evidence>
<reference evidence="15" key="1">
    <citation type="submission" date="2009-09" db="EMBL/GenBank/DDBJ databases">
        <title>The complete chromosome of Desulfohalobium retbaense DSM 5692.</title>
        <authorList>
            <consortium name="US DOE Joint Genome Institute (JGI-PGF)"/>
            <person name="Lucas S."/>
            <person name="Copeland A."/>
            <person name="Lapidus A."/>
            <person name="Glavina del Rio T."/>
            <person name="Dalin E."/>
            <person name="Tice H."/>
            <person name="Bruce D."/>
            <person name="Goodwin L."/>
            <person name="Pitluck S."/>
            <person name="Kyrpides N."/>
            <person name="Mavromatis K."/>
            <person name="Ivanova N."/>
            <person name="Mikhailova N."/>
            <person name="Munk A.C."/>
            <person name="Brettin T."/>
            <person name="Detter J.C."/>
            <person name="Han C."/>
            <person name="Tapia R."/>
            <person name="Larimer F."/>
            <person name="Land M."/>
            <person name="Hauser L."/>
            <person name="Markowitz V."/>
            <person name="Cheng J.-F."/>
            <person name="Hugenholtz P."/>
            <person name="Woyke T."/>
            <person name="Wu D."/>
            <person name="Spring S."/>
            <person name="Klenk H.-P."/>
            <person name="Eisen J.A."/>
        </authorList>
    </citation>
    <scope>NUCLEOTIDE SEQUENCE [LARGE SCALE GENOMIC DNA]</scope>
    <source>
        <strain evidence="15">DSM 5692</strain>
    </source>
</reference>
<keyword evidence="5 13" id="KW-0444">Lipid biosynthesis</keyword>
<evidence type="ECO:0000256" key="13">
    <source>
        <dbReference type="HAMAP-Rule" id="MF_00409"/>
    </source>
</evidence>
<dbReference type="InterPro" id="IPR027417">
    <property type="entry name" value="P-loop_NTPase"/>
</dbReference>
<comment type="pathway">
    <text evidence="2 13">Glycolipid biosynthesis; lipid IV(A) biosynthesis; lipid IV(A) from (3R)-3-hydroxytetradecanoyl-[acyl-carrier-protein] and UDP-N-acetyl-alpha-D-glucosamine: step 6/6.</text>
</comment>
<keyword evidence="8 13" id="KW-0547">Nucleotide-binding</keyword>
<name>C8X4E5_DESRD</name>
<evidence type="ECO:0000256" key="3">
    <source>
        <dbReference type="ARBA" id="ARBA00012071"/>
    </source>
</evidence>
<keyword evidence="6 13" id="KW-0441">Lipid A biosynthesis</keyword>
<organism evidence="14 15">
    <name type="scientific">Desulfohalobium retbaense (strain ATCC 49708 / DSM 5692 / JCM 16813 / HR100)</name>
    <dbReference type="NCBI Taxonomy" id="485915"/>
    <lineage>
        <taxon>Bacteria</taxon>
        <taxon>Pseudomonadati</taxon>
        <taxon>Thermodesulfobacteriota</taxon>
        <taxon>Desulfovibrionia</taxon>
        <taxon>Desulfovibrionales</taxon>
        <taxon>Desulfohalobiaceae</taxon>
        <taxon>Desulfohalobium</taxon>
    </lineage>
</organism>
<comment type="similarity">
    <text evidence="13">Belongs to the LpxK family.</text>
</comment>
<dbReference type="PANTHER" id="PTHR42724">
    <property type="entry name" value="TETRAACYLDISACCHARIDE 4'-KINASE"/>
    <property type="match status" value="1"/>
</dbReference>
<keyword evidence="15" id="KW-1185">Reference proteome</keyword>
<keyword evidence="10 13" id="KW-0067">ATP-binding</keyword>
<gene>
    <name evidence="13" type="primary">lpxK</name>
    <name evidence="14" type="ordered locus">Dret_2135</name>
</gene>
<comment type="catalytic activity">
    <reaction evidence="13">
        <text>a lipid A disaccharide + ATP = a lipid IVA + ADP + H(+)</text>
        <dbReference type="Rhea" id="RHEA:67840"/>
        <dbReference type="ChEBI" id="CHEBI:15378"/>
        <dbReference type="ChEBI" id="CHEBI:30616"/>
        <dbReference type="ChEBI" id="CHEBI:176343"/>
        <dbReference type="ChEBI" id="CHEBI:176425"/>
        <dbReference type="ChEBI" id="CHEBI:456216"/>
        <dbReference type="EC" id="2.7.1.130"/>
    </reaction>
</comment>
<evidence type="ECO:0000256" key="10">
    <source>
        <dbReference type="ARBA" id="ARBA00022840"/>
    </source>
</evidence>
<dbReference type="EC" id="2.7.1.130" evidence="3 13"/>
<evidence type="ECO:0000256" key="6">
    <source>
        <dbReference type="ARBA" id="ARBA00022556"/>
    </source>
</evidence>
<dbReference type="NCBIfam" id="TIGR00682">
    <property type="entry name" value="lpxK"/>
    <property type="match status" value="1"/>
</dbReference>
<evidence type="ECO:0000313" key="14">
    <source>
        <dbReference type="EMBL" id="ACV69419.1"/>
    </source>
</evidence>
<dbReference type="GO" id="GO:0009244">
    <property type="term" value="P:lipopolysaccharide core region biosynthetic process"/>
    <property type="evidence" value="ECO:0007669"/>
    <property type="project" value="TreeGrafter"/>
</dbReference>